<proteinExistence type="inferred from homology"/>
<keyword evidence="3" id="KW-0731">Sigma factor</keyword>
<comment type="similarity">
    <text evidence="1">Belongs to the sigma-70 factor family. ECF subfamily.</text>
</comment>
<dbReference type="Gene3D" id="1.10.1740.10">
    <property type="match status" value="1"/>
</dbReference>
<evidence type="ECO:0000256" key="3">
    <source>
        <dbReference type="ARBA" id="ARBA00023082"/>
    </source>
</evidence>
<evidence type="ECO:0000313" key="5">
    <source>
        <dbReference type="EMBL" id="MCW9707837.1"/>
    </source>
</evidence>
<keyword evidence="6" id="KW-1185">Reference proteome</keyword>
<dbReference type="EMBL" id="JAGGJA010000008">
    <property type="protein sequence ID" value="MCW9707837.1"/>
    <property type="molecule type" value="Genomic_DNA"/>
</dbReference>
<dbReference type="SUPFAM" id="SSF88659">
    <property type="entry name" value="Sigma3 and sigma4 domains of RNA polymerase sigma factors"/>
    <property type="match status" value="1"/>
</dbReference>
<keyword evidence="2" id="KW-0805">Transcription regulation</keyword>
<dbReference type="Proteomes" id="UP001207918">
    <property type="component" value="Unassembled WGS sequence"/>
</dbReference>
<sequence length="192" mass="22853">MSSSRVDYSEFVYALKEGDQGTVNRLLKELTSRLRDYAKVVLGADKQEAEECTQRALIIVYEQILKDKIRNEKQIFSYLIKVCRNEYFWMKKDKWNKDTGTLEDIENYEQHLEDPGQQIENLQDEDRQKILEVCLNNLKKKSRAFIEHILENPDITTKEASEHFGISEANVRTKKSRILSRLHYCFQRKWNK</sequence>
<dbReference type="InterPro" id="IPR014284">
    <property type="entry name" value="RNA_pol_sigma-70_dom"/>
</dbReference>
<keyword evidence="4" id="KW-0804">Transcription</keyword>
<evidence type="ECO:0000256" key="4">
    <source>
        <dbReference type="ARBA" id="ARBA00023163"/>
    </source>
</evidence>
<dbReference type="InterPro" id="IPR013324">
    <property type="entry name" value="RNA_pol_sigma_r3/r4-like"/>
</dbReference>
<dbReference type="InterPro" id="IPR013325">
    <property type="entry name" value="RNA_pol_sigma_r2"/>
</dbReference>
<evidence type="ECO:0000313" key="6">
    <source>
        <dbReference type="Proteomes" id="UP001207918"/>
    </source>
</evidence>
<name>A0ABT3PPQ1_9BACT</name>
<dbReference type="PANTHER" id="PTHR43133:SF51">
    <property type="entry name" value="RNA POLYMERASE SIGMA FACTOR"/>
    <property type="match status" value="1"/>
</dbReference>
<dbReference type="PANTHER" id="PTHR43133">
    <property type="entry name" value="RNA POLYMERASE ECF-TYPE SIGMA FACTO"/>
    <property type="match status" value="1"/>
</dbReference>
<dbReference type="RefSeq" id="WP_265766626.1">
    <property type="nucleotide sequence ID" value="NZ_JAGGJA010000008.1"/>
</dbReference>
<evidence type="ECO:0000256" key="1">
    <source>
        <dbReference type="ARBA" id="ARBA00010641"/>
    </source>
</evidence>
<protein>
    <submittedName>
        <fullName evidence="5">Sigma-70 family RNA polymerase sigma factor</fullName>
    </submittedName>
</protein>
<comment type="caution">
    <text evidence="5">The sequence shown here is derived from an EMBL/GenBank/DDBJ whole genome shotgun (WGS) entry which is preliminary data.</text>
</comment>
<gene>
    <name evidence="5" type="ORF">J6I44_13290</name>
</gene>
<dbReference type="InterPro" id="IPR036388">
    <property type="entry name" value="WH-like_DNA-bd_sf"/>
</dbReference>
<evidence type="ECO:0000256" key="2">
    <source>
        <dbReference type="ARBA" id="ARBA00023015"/>
    </source>
</evidence>
<accession>A0ABT3PPQ1</accession>
<reference evidence="5 6" key="1">
    <citation type="submission" date="2021-03" db="EMBL/GenBank/DDBJ databases">
        <title>Aliifodinibius sp. nov., a new bacterium isolated from saline soil.</title>
        <authorList>
            <person name="Galisteo C."/>
            <person name="De La Haba R."/>
            <person name="Sanchez-Porro C."/>
            <person name="Ventosa A."/>
        </authorList>
    </citation>
    <scope>NUCLEOTIDE SEQUENCE [LARGE SCALE GENOMIC DNA]</scope>
    <source>
        <strain evidence="5 6">1BSP15-2V2</strain>
    </source>
</reference>
<organism evidence="5 6">
    <name type="scientific">Fodinibius salsisoli</name>
    <dbReference type="NCBI Taxonomy" id="2820877"/>
    <lineage>
        <taxon>Bacteria</taxon>
        <taxon>Pseudomonadati</taxon>
        <taxon>Balneolota</taxon>
        <taxon>Balneolia</taxon>
        <taxon>Balneolales</taxon>
        <taxon>Balneolaceae</taxon>
        <taxon>Fodinibius</taxon>
    </lineage>
</organism>
<dbReference type="Gene3D" id="1.10.10.10">
    <property type="entry name" value="Winged helix-like DNA-binding domain superfamily/Winged helix DNA-binding domain"/>
    <property type="match status" value="1"/>
</dbReference>
<dbReference type="SUPFAM" id="SSF88946">
    <property type="entry name" value="Sigma2 domain of RNA polymerase sigma factors"/>
    <property type="match status" value="1"/>
</dbReference>
<dbReference type="NCBIfam" id="TIGR02937">
    <property type="entry name" value="sigma70-ECF"/>
    <property type="match status" value="1"/>
</dbReference>
<dbReference type="InterPro" id="IPR039425">
    <property type="entry name" value="RNA_pol_sigma-70-like"/>
</dbReference>